<gene>
    <name evidence="1" type="ORF">C4S77_06720</name>
</gene>
<proteinExistence type="predicted"/>
<dbReference type="OrthoDB" id="1149023at2"/>
<sequence length="256" mass="29294">MKPYYIIDFSAAACLFEIRINDISVASMEIEGQTSTIIPINIGILESGIQNISSKILPLSGTTVLDTKAYLNFDIKLFDVTNDFIFKESFGEYRSTPVGKDLKLPIISYENHFQADVPYSFEGWKTGENLKDLENVKSKLLSAYNNLIKIINEKNYDLFIQKIKKRENFMATCMYLNETEKSSRINELISDFQSGFKVQPIPVDAIYVPYGYNKAAVLKKINGEPALWLLNEKTEEELMLDLLFYIPKGKTEFEIL</sequence>
<accession>A0A2S8AC96</accession>
<reference evidence="1 2" key="1">
    <citation type="submission" date="2018-02" db="EMBL/GenBank/DDBJ databases">
        <title>Genome sequences of Apibacter spp., gut symbionts of Asian honey bees.</title>
        <authorList>
            <person name="Kwong W.K."/>
            <person name="Steele M.I."/>
            <person name="Moran N.A."/>
        </authorList>
    </citation>
    <scope>NUCLEOTIDE SEQUENCE [LARGE SCALE GENOMIC DNA]</scope>
    <source>
        <strain evidence="2">wkB301</strain>
    </source>
</reference>
<organism evidence="1 2">
    <name type="scientific">Apibacter adventoris</name>
    <dbReference type="NCBI Taxonomy" id="1679466"/>
    <lineage>
        <taxon>Bacteria</taxon>
        <taxon>Pseudomonadati</taxon>
        <taxon>Bacteroidota</taxon>
        <taxon>Flavobacteriia</taxon>
        <taxon>Flavobacteriales</taxon>
        <taxon>Weeksellaceae</taxon>
        <taxon>Apibacter</taxon>
    </lineage>
</organism>
<comment type="caution">
    <text evidence="1">The sequence shown here is derived from an EMBL/GenBank/DDBJ whole genome shotgun (WGS) entry which is preliminary data.</text>
</comment>
<dbReference type="EMBL" id="PSZM01000038">
    <property type="protein sequence ID" value="PQL92359.1"/>
    <property type="molecule type" value="Genomic_DNA"/>
</dbReference>
<protein>
    <submittedName>
        <fullName evidence="1">Uncharacterized protein</fullName>
    </submittedName>
</protein>
<dbReference type="Proteomes" id="UP000238042">
    <property type="component" value="Unassembled WGS sequence"/>
</dbReference>
<keyword evidence="2" id="KW-1185">Reference proteome</keyword>
<evidence type="ECO:0000313" key="2">
    <source>
        <dbReference type="Proteomes" id="UP000238042"/>
    </source>
</evidence>
<dbReference type="AlphaFoldDB" id="A0A2S8AC96"/>
<evidence type="ECO:0000313" key="1">
    <source>
        <dbReference type="EMBL" id="PQL92359.1"/>
    </source>
</evidence>
<dbReference type="RefSeq" id="WP_105246912.1">
    <property type="nucleotide sequence ID" value="NZ_PSZM01000038.1"/>
</dbReference>
<name>A0A2S8AC96_9FLAO</name>